<reference evidence="1 2" key="1">
    <citation type="submission" date="2023-07" db="EMBL/GenBank/DDBJ databases">
        <title>Genomic Encyclopedia of Type Strains, Phase IV (KMG-IV): sequencing the most valuable type-strain genomes for metagenomic binning, comparative biology and taxonomic classification.</title>
        <authorList>
            <person name="Goeker M."/>
        </authorList>
    </citation>
    <scope>NUCLEOTIDE SEQUENCE [LARGE SCALE GENOMIC DNA]</scope>
    <source>
        <strain evidence="1 2">DSM 14914</strain>
    </source>
</reference>
<name>A0ABU0KX92_9BACL</name>
<dbReference type="Proteomes" id="UP001242811">
    <property type="component" value="Unassembled WGS sequence"/>
</dbReference>
<accession>A0ABU0KX92</accession>
<protein>
    <submittedName>
        <fullName evidence="1">Uncharacterized protein</fullName>
    </submittedName>
</protein>
<sequence>MQGNVVARSIKLTGQIDNSEMNASDIRASTVNASTIRGSKLIGNEIEGGIITGTLFRTGLSTVNQTTFLRAAALYWTGVMYLNVP</sequence>
<dbReference type="EMBL" id="JAUSWA010000005">
    <property type="protein sequence ID" value="MDQ0493001.1"/>
    <property type="molecule type" value="Genomic_DNA"/>
</dbReference>
<keyword evidence="2" id="KW-1185">Reference proteome</keyword>
<evidence type="ECO:0000313" key="1">
    <source>
        <dbReference type="EMBL" id="MDQ0493001.1"/>
    </source>
</evidence>
<gene>
    <name evidence="1" type="ORF">QOZ95_001157</name>
</gene>
<comment type="caution">
    <text evidence="1">The sequence shown here is derived from an EMBL/GenBank/DDBJ whole genome shotgun (WGS) entry which is preliminary data.</text>
</comment>
<proteinExistence type="predicted"/>
<organism evidence="1 2">
    <name type="scientific">Paenibacillus brasilensis</name>
    <dbReference type="NCBI Taxonomy" id="128574"/>
    <lineage>
        <taxon>Bacteria</taxon>
        <taxon>Bacillati</taxon>
        <taxon>Bacillota</taxon>
        <taxon>Bacilli</taxon>
        <taxon>Bacillales</taxon>
        <taxon>Paenibacillaceae</taxon>
        <taxon>Paenibacillus</taxon>
    </lineage>
</organism>
<evidence type="ECO:0000313" key="2">
    <source>
        <dbReference type="Proteomes" id="UP001242811"/>
    </source>
</evidence>